<dbReference type="Proteomes" id="UP000011873">
    <property type="component" value="Unassembled WGS sequence"/>
</dbReference>
<dbReference type="EMBL" id="ANMU01000025">
    <property type="protein sequence ID" value="EMJ84182.1"/>
    <property type="molecule type" value="Genomic_DNA"/>
</dbReference>
<evidence type="ECO:0000313" key="2">
    <source>
        <dbReference type="Proteomes" id="UP000011873"/>
    </source>
</evidence>
<dbReference type="PATRIC" id="fig|1218567.3.peg.617"/>
<comment type="caution">
    <text evidence="1">The sequence shown here is derived from an EMBL/GenBank/DDBJ whole genome shotgun (WGS) entry which is preliminary data.</text>
</comment>
<name>M6BWQ5_LEPBO</name>
<evidence type="ECO:0000313" key="1">
    <source>
        <dbReference type="EMBL" id="EMJ84182.1"/>
    </source>
</evidence>
<dbReference type="AlphaFoldDB" id="M6BWQ5"/>
<proteinExistence type="predicted"/>
<protein>
    <submittedName>
        <fullName evidence="1">Uncharacterized protein</fullName>
    </submittedName>
</protein>
<reference evidence="1 2" key="1">
    <citation type="submission" date="2013-01" db="EMBL/GenBank/DDBJ databases">
        <authorList>
            <person name="Harkins D.M."/>
            <person name="Durkin A.S."/>
            <person name="Brinkac L.M."/>
            <person name="Haft D.H."/>
            <person name="Selengut J.D."/>
            <person name="Sanka R."/>
            <person name="DePew J."/>
            <person name="Purushe J."/>
            <person name="Galloway R.L."/>
            <person name="Vinetz J.M."/>
            <person name="Sutton G.G."/>
            <person name="Nierman W.C."/>
            <person name="Fouts D.E."/>
        </authorList>
    </citation>
    <scope>NUCLEOTIDE SEQUENCE [LARGE SCALE GENOMIC DNA]</scope>
    <source>
        <strain evidence="1 2">Sponselee CDC</strain>
    </source>
</reference>
<organism evidence="1 2">
    <name type="scientific">Leptospira borgpetersenii serovar Hardjo-bovis str. Sponselee</name>
    <dbReference type="NCBI Taxonomy" id="1303729"/>
    <lineage>
        <taxon>Bacteria</taxon>
        <taxon>Pseudomonadati</taxon>
        <taxon>Spirochaetota</taxon>
        <taxon>Spirochaetia</taxon>
        <taxon>Leptospirales</taxon>
        <taxon>Leptospiraceae</taxon>
        <taxon>Leptospira</taxon>
    </lineage>
</organism>
<sequence length="43" mass="5405">MKQFSHLIVMRMKYRFQWNYKKAQAEKGKRLLTDVLKWKSKKM</sequence>
<accession>M6BWQ5</accession>
<gene>
    <name evidence="1" type="ORF">LEP1GSC016_2870</name>
</gene>